<dbReference type="AlphaFoldDB" id="A0A6I2KTH3"/>
<protein>
    <submittedName>
        <fullName evidence="1">Putative modified peptide</fullName>
    </submittedName>
</protein>
<organism evidence="1 2">
    <name type="scientific">Duganella guangzhouensis</name>
    <dbReference type="NCBI Taxonomy" id="2666084"/>
    <lineage>
        <taxon>Bacteria</taxon>
        <taxon>Pseudomonadati</taxon>
        <taxon>Pseudomonadota</taxon>
        <taxon>Betaproteobacteria</taxon>
        <taxon>Burkholderiales</taxon>
        <taxon>Oxalobacteraceae</taxon>
        <taxon>Telluria group</taxon>
        <taxon>Duganella</taxon>
    </lineage>
</organism>
<dbReference type="GO" id="GO:0003824">
    <property type="term" value="F:catalytic activity"/>
    <property type="evidence" value="ECO:0007669"/>
    <property type="project" value="InterPro"/>
</dbReference>
<keyword evidence="2" id="KW-1185">Reference proteome</keyword>
<accession>A0A6I2KTH3</accession>
<dbReference type="Proteomes" id="UP000433309">
    <property type="component" value="Unassembled WGS sequence"/>
</dbReference>
<name>A0A6I2KTH3_9BURK</name>
<sequence>MCTCEPHPTKENVTMHTTSELSSILDQLANDDQFRARLLANPVAALKSIGITLHPDQVPAELSLPSREDIAADKEELISSLESTVSMLPFLLSGALVAA</sequence>
<reference evidence="1 2" key="1">
    <citation type="submission" date="2019-11" db="EMBL/GenBank/DDBJ databases">
        <title>Novel species isolated from a subtropical stream in China.</title>
        <authorList>
            <person name="Lu H."/>
        </authorList>
    </citation>
    <scope>NUCLEOTIDE SEQUENCE [LARGE SCALE GENOMIC DNA]</scope>
    <source>
        <strain evidence="1 2">FT80W</strain>
    </source>
</reference>
<comment type="caution">
    <text evidence="1">The sequence shown here is derived from an EMBL/GenBank/DDBJ whole genome shotgun (WGS) entry which is preliminary data.</text>
</comment>
<dbReference type="InterPro" id="IPR036648">
    <property type="entry name" value="CN_Hdrase_a/SCN_Hdrase_g_sf"/>
</dbReference>
<dbReference type="SUPFAM" id="SSF56209">
    <property type="entry name" value="Nitrile hydratase alpha chain"/>
    <property type="match status" value="1"/>
</dbReference>
<dbReference type="NCBIfam" id="NF038399">
    <property type="entry name" value="NH_RiPP_Os17"/>
    <property type="match status" value="1"/>
</dbReference>
<gene>
    <name evidence="1" type="ORF">GJ699_02885</name>
</gene>
<proteinExistence type="predicted"/>
<evidence type="ECO:0000313" key="1">
    <source>
        <dbReference type="EMBL" id="MRW88921.1"/>
    </source>
</evidence>
<dbReference type="InterPro" id="IPR030976">
    <property type="entry name" value="Mod_pep_NH_fam"/>
</dbReference>
<dbReference type="NCBIfam" id="TIGR04509">
    <property type="entry name" value="mod_pep_NH_fam"/>
    <property type="match status" value="1"/>
</dbReference>
<dbReference type="GO" id="GO:0046914">
    <property type="term" value="F:transition metal ion binding"/>
    <property type="evidence" value="ECO:0007669"/>
    <property type="project" value="InterPro"/>
</dbReference>
<evidence type="ECO:0000313" key="2">
    <source>
        <dbReference type="Proteomes" id="UP000433309"/>
    </source>
</evidence>
<dbReference type="EMBL" id="WKJK01000001">
    <property type="protein sequence ID" value="MRW88921.1"/>
    <property type="molecule type" value="Genomic_DNA"/>
</dbReference>